<keyword evidence="6" id="KW-0746">Sphingolipid metabolism</keyword>
<feature type="region of interest" description="Disordered" evidence="10">
    <location>
        <begin position="22"/>
        <end position="61"/>
    </location>
</feature>
<evidence type="ECO:0000256" key="5">
    <source>
        <dbReference type="ARBA" id="ARBA00022857"/>
    </source>
</evidence>
<dbReference type="SMART" id="SM00822">
    <property type="entry name" value="PKS_KR"/>
    <property type="match status" value="1"/>
</dbReference>
<feature type="region of interest" description="Disordered" evidence="10">
    <location>
        <begin position="455"/>
        <end position="474"/>
    </location>
</feature>
<dbReference type="GO" id="GO:0030148">
    <property type="term" value="P:sphingolipid biosynthetic process"/>
    <property type="evidence" value="ECO:0007669"/>
    <property type="project" value="InterPro"/>
</dbReference>
<evidence type="ECO:0000313" key="13">
    <source>
        <dbReference type="EMBL" id="CAH0364196.1"/>
    </source>
</evidence>
<dbReference type="Gene3D" id="3.40.50.720">
    <property type="entry name" value="NAD(P)-binding Rossmann-like Domain"/>
    <property type="match status" value="1"/>
</dbReference>
<dbReference type="PRINTS" id="PR00081">
    <property type="entry name" value="GDHRDH"/>
</dbReference>
<keyword evidence="14" id="KW-1185">Reference proteome</keyword>
<dbReference type="GO" id="GO:0047560">
    <property type="term" value="F:3-dehydrosphinganine reductase activity"/>
    <property type="evidence" value="ECO:0007669"/>
    <property type="project" value="UniProtKB-EC"/>
</dbReference>
<keyword evidence="7" id="KW-0560">Oxidoreductase</keyword>
<dbReference type="GO" id="GO:0006666">
    <property type="term" value="P:3-keto-sphinganine metabolic process"/>
    <property type="evidence" value="ECO:0007669"/>
    <property type="project" value="InterPro"/>
</dbReference>
<dbReference type="Proteomes" id="UP000789595">
    <property type="component" value="Unassembled WGS sequence"/>
</dbReference>
<comment type="pathway">
    <text evidence="2">Lipid metabolism; sphingolipid metabolism.</text>
</comment>
<dbReference type="Pfam" id="PF00106">
    <property type="entry name" value="adh_short"/>
    <property type="match status" value="1"/>
</dbReference>
<keyword evidence="8" id="KW-0443">Lipid metabolism</keyword>
<evidence type="ECO:0000256" key="3">
    <source>
        <dbReference type="ARBA" id="ARBA00004991"/>
    </source>
</evidence>
<feature type="compositionally biased region" description="Low complexity" evidence="10">
    <location>
        <begin position="22"/>
        <end position="42"/>
    </location>
</feature>
<evidence type="ECO:0000256" key="11">
    <source>
        <dbReference type="SAM" id="SignalP"/>
    </source>
</evidence>
<dbReference type="EC" id="1.1.1.102" evidence="9"/>
<evidence type="ECO:0000256" key="1">
    <source>
        <dbReference type="ARBA" id="ARBA00004240"/>
    </source>
</evidence>
<protein>
    <recommendedName>
        <fullName evidence="9">3-dehydrosphinganine reductase</fullName>
        <ecNumber evidence="9">1.1.1.102</ecNumber>
    </recommendedName>
</protein>
<evidence type="ECO:0000256" key="6">
    <source>
        <dbReference type="ARBA" id="ARBA00022919"/>
    </source>
</evidence>
<dbReference type="AlphaFoldDB" id="A0A8J2WWI1"/>
<dbReference type="OrthoDB" id="37659at2759"/>
<dbReference type="InterPro" id="IPR036291">
    <property type="entry name" value="NAD(P)-bd_dom_sf"/>
</dbReference>
<name>A0A8J2WWI1_9STRA</name>
<sequence length="501" mass="52750">MRNVAVLALCAIAAAAAEPATAARKKPAAAPAKQTSPATAPKPADKPKEAPKKRWGKSKEEAPKPWYESIPQWAQVILAVLAAEFLYCSFIGGRSWLPKSKGCHVIITGGSEGLGKALAHKLVARGHFVSLIARTRSKLDAAVLEINEASKTKKCIGVVGDVTSSSSIESALQAAERAQKLPADAVVCNAGSAQPKLFLETEGDTFKRQMDLNYMGVVRTVRAALPGLLERDSGALVLVSSGLALTGYAGYAAYAPTKWAVRGLAEVLRSELAATRVSVHLALPPGMATPGFDKENAEKPRVTRAIEAGEPTHQPESVAAALLSSLQRGHYACACGDFGLGLLVRAGSGLAPRTTFWRDLVLLPFIAIIGAFYRRMWDFTVRRDASREDAVEKEYPVLNEALKSTEATFNDALQAADDTLKRLTSDEAPAPAPGMMERLLGKKEEPPAPGLLDSIMGEAPAPAPAPGLKERVFGAPAPAPAPGLLDSIIGDAAPAPAPAKK</sequence>
<feature type="signal peptide" evidence="11">
    <location>
        <begin position="1"/>
        <end position="22"/>
    </location>
</feature>
<proteinExistence type="predicted"/>
<accession>A0A8J2WWI1</accession>
<feature type="chain" id="PRO_5035321754" description="3-dehydrosphinganine reductase" evidence="11">
    <location>
        <begin position="23"/>
        <end position="501"/>
    </location>
</feature>
<dbReference type="EMBL" id="CAKKNE010000001">
    <property type="protein sequence ID" value="CAH0364196.1"/>
    <property type="molecule type" value="Genomic_DNA"/>
</dbReference>
<keyword evidence="5" id="KW-0521">NADP</keyword>
<dbReference type="GO" id="GO:0005789">
    <property type="term" value="C:endoplasmic reticulum membrane"/>
    <property type="evidence" value="ECO:0007669"/>
    <property type="project" value="TreeGrafter"/>
</dbReference>
<evidence type="ECO:0000313" key="14">
    <source>
        <dbReference type="Proteomes" id="UP000789595"/>
    </source>
</evidence>
<dbReference type="PANTHER" id="PTHR43550">
    <property type="entry name" value="3-KETODIHYDROSPHINGOSINE REDUCTASE"/>
    <property type="match status" value="1"/>
</dbReference>
<evidence type="ECO:0000256" key="7">
    <source>
        <dbReference type="ARBA" id="ARBA00023002"/>
    </source>
</evidence>
<gene>
    <name evidence="13" type="ORF">PECAL_1P05490</name>
</gene>
<dbReference type="InterPro" id="IPR057326">
    <property type="entry name" value="KR_dom"/>
</dbReference>
<comment type="caution">
    <text evidence="13">The sequence shown here is derived from an EMBL/GenBank/DDBJ whole genome shotgun (WGS) entry which is preliminary data.</text>
</comment>
<dbReference type="SUPFAM" id="SSF51735">
    <property type="entry name" value="NAD(P)-binding Rossmann-fold domains"/>
    <property type="match status" value="1"/>
</dbReference>
<evidence type="ECO:0000256" key="8">
    <source>
        <dbReference type="ARBA" id="ARBA00023098"/>
    </source>
</evidence>
<dbReference type="PANTHER" id="PTHR43550:SF3">
    <property type="entry name" value="3-KETODIHYDROSPHINGOSINE REDUCTASE"/>
    <property type="match status" value="1"/>
</dbReference>
<dbReference type="InterPro" id="IPR045022">
    <property type="entry name" value="KDSR-like"/>
</dbReference>
<keyword evidence="11" id="KW-0732">Signal</keyword>
<evidence type="ECO:0000256" key="4">
    <source>
        <dbReference type="ARBA" id="ARBA00022824"/>
    </source>
</evidence>
<reference evidence="13" key="1">
    <citation type="submission" date="2021-11" db="EMBL/GenBank/DDBJ databases">
        <authorList>
            <consortium name="Genoscope - CEA"/>
            <person name="William W."/>
        </authorList>
    </citation>
    <scope>NUCLEOTIDE SEQUENCE</scope>
</reference>
<keyword evidence="4" id="KW-0256">Endoplasmic reticulum</keyword>
<organism evidence="13 14">
    <name type="scientific">Pelagomonas calceolata</name>
    <dbReference type="NCBI Taxonomy" id="35677"/>
    <lineage>
        <taxon>Eukaryota</taxon>
        <taxon>Sar</taxon>
        <taxon>Stramenopiles</taxon>
        <taxon>Ochrophyta</taxon>
        <taxon>Pelagophyceae</taxon>
        <taxon>Pelagomonadales</taxon>
        <taxon>Pelagomonadaceae</taxon>
        <taxon>Pelagomonas</taxon>
    </lineage>
</organism>
<evidence type="ECO:0000256" key="2">
    <source>
        <dbReference type="ARBA" id="ARBA00004760"/>
    </source>
</evidence>
<evidence type="ECO:0000256" key="9">
    <source>
        <dbReference type="ARBA" id="ARBA00026112"/>
    </source>
</evidence>
<feature type="domain" description="Ketoreductase" evidence="12">
    <location>
        <begin position="103"/>
        <end position="286"/>
    </location>
</feature>
<comment type="subcellular location">
    <subcellularLocation>
        <location evidence="1">Endoplasmic reticulum</location>
    </subcellularLocation>
</comment>
<dbReference type="InterPro" id="IPR002347">
    <property type="entry name" value="SDR_fam"/>
</dbReference>
<comment type="pathway">
    <text evidence="3">Sphingolipid metabolism.</text>
</comment>
<feature type="compositionally biased region" description="Basic and acidic residues" evidence="10">
    <location>
        <begin position="43"/>
        <end position="61"/>
    </location>
</feature>
<evidence type="ECO:0000259" key="12">
    <source>
        <dbReference type="SMART" id="SM00822"/>
    </source>
</evidence>
<dbReference type="CDD" id="cd08939">
    <property type="entry name" value="KDSR-like_SDR_c"/>
    <property type="match status" value="1"/>
</dbReference>
<evidence type="ECO:0000256" key="10">
    <source>
        <dbReference type="SAM" id="MobiDB-lite"/>
    </source>
</evidence>